<keyword evidence="2" id="KW-0472">Membrane</keyword>
<feature type="transmembrane region" description="Helical" evidence="2">
    <location>
        <begin position="112"/>
        <end position="131"/>
    </location>
</feature>
<feature type="domain" description="DUF6533" evidence="3">
    <location>
        <begin position="27"/>
        <end position="69"/>
    </location>
</feature>
<reference evidence="4 5" key="1">
    <citation type="submission" date="2018-11" db="EMBL/GenBank/DDBJ databases">
        <title>Genome assembly of Steccherinum ochraceum LE-BIN_3174, the white-rot fungus of the Steccherinaceae family (The Residual Polyporoid clade, Polyporales, Basidiomycota).</title>
        <authorList>
            <person name="Fedorova T.V."/>
            <person name="Glazunova O.A."/>
            <person name="Landesman E.O."/>
            <person name="Moiseenko K.V."/>
            <person name="Psurtseva N.V."/>
            <person name="Savinova O.S."/>
            <person name="Shakhova N.V."/>
            <person name="Tyazhelova T.V."/>
            <person name="Vasina D.V."/>
        </authorList>
    </citation>
    <scope>NUCLEOTIDE SEQUENCE [LARGE SCALE GENOMIC DNA]</scope>
    <source>
        <strain evidence="4 5">LE-BIN_3174</strain>
    </source>
</reference>
<feature type="transmembrane region" description="Helical" evidence="2">
    <location>
        <begin position="137"/>
        <end position="159"/>
    </location>
</feature>
<comment type="caution">
    <text evidence="4">The sequence shown here is derived from an EMBL/GenBank/DDBJ whole genome shotgun (WGS) entry which is preliminary data.</text>
</comment>
<gene>
    <name evidence="4" type="ORF">EIP91_003840</name>
</gene>
<evidence type="ECO:0000256" key="1">
    <source>
        <dbReference type="SAM" id="MobiDB-lite"/>
    </source>
</evidence>
<dbReference type="OrthoDB" id="2756573at2759"/>
<protein>
    <recommendedName>
        <fullName evidence="3">DUF6533 domain-containing protein</fullName>
    </recommendedName>
</protein>
<sequence>MSGEDAAYAAAPIVLQFNTQSIPNFCFHASTALLFYEYLLTFSDEIRCVWKARFSGVTLLYIFARYSTIAYRVFMIVQWAKWARSDVALSDSTAGIAWSFMTLKMNTSLGGLLLRDGSIYFALLLVLNVFLALEHSALNAASGAMADVIVSILISRFILNLRRVYFALEDETDQGIKFSTVRFARTLTGNLGAPLEFASSSRSTPSWRSSTGWEDFPSDLESEREEEAEEPILAGLSPRVVQQTPFLTMSLEGPQLEIPLNFLTAGPKHDQRFPDLMTEG</sequence>
<feature type="compositionally biased region" description="Acidic residues" evidence="1">
    <location>
        <begin position="216"/>
        <end position="228"/>
    </location>
</feature>
<keyword evidence="5" id="KW-1185">Reference proteome</keyword>
<evidence type="ECO:0000256" key="2">
    <source>
        <dbReference type="SAM" id="Phobius"/>
    </source>
</evidence>
<dbReference type="EMBL" id="RWJN01000224">
    <property type="protein sequence ID" value="TCD64638.1"/>
    <property type="molecule type" value="Genomic_DNA"/>
</dbReference>
<evidence type="ECO:0000313" key="4">
    <source>
        <dbReference type="EMBL" id="TCD64638.1"/>
    </source>
</evidence>
<feature type="region of interest" description="Disordered" evidence="1">
    <location>
        <begin position="198"/>
        <end position="228"/>
    </location>
</feature>
<keyword evidence="2" id="KW-0812">Transmembrane</keyword>
<organism evidence="4 5">
    <name type="scientific">Steccherinum ochraceum</name>
    <dbReference type="NCBI Taxonomy" id="92696"/>
    <lineage>
        <taxon>Eukaryota</taxon>
        <taxon>Fungi</taxon>
        <taxon>Dikarya</taxon>
        <taxon>Basidiomycota</taxon>
        <taxon>Agaricomycotina</taxon>
        <taxon>Agaricomycetes</taxon>
        <taxon>Polyporales</taxon>
        <taxon>Steccherinaceae</taxon>
        <taxon>Steccherinum</taxon>
    </lineage>
</organism>
<evidence type="ECO:0000313" key="5">
    <source>
        <dbReference type="Proteomes" id="UP000292702"/>
    </source>
</evidence>
<keyword evidence="2" id="KW-1133">Transmembrane helix</keyword>
<feature type="compositionally biased region" description="Low complexity" evidence="1">
    <location>
        <begin position="199"/>
        <end position="211"/>
    </location>
</feature>
<dbReference type="AlphaFoldDB" id="A0A4R0RLF2"/>
<evidence type="ECO:0000259" key="3">
    <source>
        <dbReference type="Pfam" id="PF20151"/>
    </source>
</evidence>
<dbReference type="InterPro" id="IPR045340">
    <property type="entry name" value="DUF6533"/>
</dbReference>
<proteinExistence type="predicted"/>
<dbReference type="Pfam" id="PF20151">
    <property type="entry name" value="DUF6533"/>
    <property type="match status" value="1"/>
</dbReference>
<accession>A0A4R0RLF2</accession>
<name>A0A4R0RLF2_9APHY</name>
<dbReference type="Proteomes" id="UP000292702">
    <property type="component" value="Unassembled WGS sequence"/>
</dbReference>